<evidence type="ECO:0000256" key="1">
    <source>
        <dbReference type="SAM" id="Phobius"/>
    </source>
</evidence>
<gene>
    <name evidence="2" type="ORF">C2G38_2169340</name>
</gene>
<protein>
    <submittedName>
        <fullName evidence="2">Uncharacterized protein</fullName>
    </submittedName>
</protein>
<evidence type="ECO:0000313" key="3">
    <source>
        <dbReference type="Proteomes" id="UP000266673"/>
    </source>
</evidence>
<name>A0A397VQE7_9GLOM</name>
<keyword evidence="3" id="KW-1185">Reference proteome</keyword>
<evidence type="ECO:0000313" key="2">
    <source>
        <dbReference type="EMBL" id="RIB24158.1"/>
    </source>
</evidence>
<organism evidence="2 3">
    <name type="scientific">Gigaspora rosea</name>
    <dbReference type="NCBI Taxonomy" id="44941"/>
    <lineage>
        <taxon>Eukaryota</taxon>
        <taxon>Fungi</taxon>
        <taxon>Fungi incertae sedis</taxon>
        <taxon>Mucoromycota</taxon>
        <taxon>Glomeromycotina</taxon>
        <taxon>Glomeromycetes</taxon>
        <taxon>Diversisporales</taxon>
        <taxon>Gigasporaceae</taxon>
        <taxon>Gigaspora</taxon>
    </lineage>
</organism>
<feature type="transmembrane region" description="Helical" evidence="1">
    <location>
        <begin position="20"/>
        <end position="39"/>
    </location>
</feature>
<comment type="caution">
    <text evidence="2">The sequence shown here is derived from an EMBL/GenBank/DDBJ whole genome shotgun (WGS) entry which is preliminary data.</text>
</comment>
<proteinExistence type="predicted"/>
<dbReference type="AlphaFoldDB" id="A0A397VQE7"/>
<accession>A0A397VQE7</accession>
<dbReference type="EMBL" id="QKWP01000228">
    <property type="protein sequence ID" value="RIB24158.1"/>
    <property type="molecule type" value="Genomic_DNA"/>
</dbReference>
<sequence>MEKLNLYPGVEFGDAFGGGFWLSFVGAFGRRLLVFRLLLDGAFDRCLVVL</sequence>
<reference evidence="2 3" key="1">
    <citation type="submission" date="2018-06" db="EMBL/GenBank/DDBJ databases">
        <title>Comparative genomics reveals the genomic features of Rhizophagus irregularis, R. cerebriforme, R. diaphanum and Gigaspora rosea, and their symbiotic lifestyle signature.</title>
        <authorList>
            <person name="Morin E."/>
            <person name="San Clemente H."/>
            <person name="Chen E.C.H."/>
            <person name="De La Providencia I."/>
            <person name="Hainaut M."/>
            <person name="Kuo A."/>
            <person name="Kohler A."/>
            <person name="Murat C."/>
            <person name="Tang N."/>
            <person name="Roy S."/>
            <person name="Loubradou J."/>
            <person name="Henrissat B."/>
            <person name="Grigoriev I.V."/>
            <person name="Corradi N."/>
            <person name="Roux C."/>
            <person name="Martin F.M."/>
        </authorList>
    </citation>
    <scope>NUCLEOTIDE SEQUENCE [LARGE SCALE GENOMIC DNA]</scope>
    <source>
        <strain evidence="2 3">DAOM 194757</strain>
    </source>
</reference>
<keyword evidence="1" id="KW-1133">Transmembrane helix</keyword>
<keyword evidence="1" id="KW-0472">Membrane</keyword>
<dbReference type="Proteomes" id="UP000266673">
    <property type="component" value="Unassembled WGS sequence"/>
</dbReference>
<keyword evidence="1" id="KW-0812">Transmembrane</keyword>